<evidence type="ECO:0000256" key="1">
    <source>
        <dbReference type="ARBA" id="ARBA00022729"/>
    </source>
</evidence>
<dbReference type="AlphaFoldDB" id="A0A9P6E7H3"/>
<proteinExistence type="predicted"/>
<evidence type="ECO:0000256" key="2">
    <source>
        <dbReference type="SAM" id="SignalP"/>
    </source>
</evidence>
<dbReference type="OrthoDB" id="2317741at2759"/>
<dbReference type="EMBL" id="MU157908">
    <property type="protein sequence ID" value="KAF9523900.1"/>
    <property type="molecule type" value="Genomic_DNA"/>
</dbReference>
<feature type="chain" id="PRO_5040116050" description="Yeast cell wall synthesis Kre9/Knh1-like N-terminal domain-containing protein" evidence="2">
    <location>
        <begin position="23"/>
        <end position="130"/>
    </location>
</feature>
<dbReference type="InterPro" id="IPR018466">
    <property type="entry name" value="Kre9/Knh1-like_N"/>
</dbReference>
<evidence type="ECO:0000313" key="4">
    <source>
        <dbReference type="EMBL" id="KAF9523900.1"/>
    </source>
</evidence>
<evidence type="ECO:0000313" key="5">
    <source>
        <dbReference type="Proteomes" id="UP000807306"/>
    </source>
</evidence>
<feature type="signal peptide" evidence="2">
    <location>
        <begin position="1"/>
        <end position="22"/>
    </location>
</feature>
<dbReference type="Pfam" id="PF10342">
    <property type="entry name" value="Kre9_KNH"/>
    <property type="match status" value="1"/>
</dbReference>
<gene>
    <name evidence="4" type="ORF">CPB83DRAFT_862108</name>
</gene>
<reference evidence="4" key="1">
    <citation type="submission" date="2020-11" db="EMBL/GenBank/DDBJ databases">
        <authorList>
            <consortium name="DOE Joint Genome Institute"/>
            <person name="Ahrendt S."/>
            <person name="Riley R."/>
            <person name="Andreopoulos W."/>
            <person name="Labutti K."/>
            <person name="Pangilinan J."/>
            <person name="Ruiz-Duenas F.J."/>
            <person name="Barrasa J.M."/>
            <person name="Sanchez-Garcia M."/>
            <person name="Camarero S."/>
            <person name="Miyauchi S."/>
            <person name="Serrano A."/>
            <person name="Linde D."/>
            <person name="Babiker R."/>
            <person name="Drula E."/>
            <person name="Ayuso-Fernandez I."/>
            <person name="Pacheco R."/>
            <person name="Padilla G."/>
            <person name="Ferreira P."/>
            <person name="Barriuso J."/>
            <person name="Kellner H."/>
            <person name="Castanera R."/>
            <person name="Alfaro M."/>
            <person name="Ramirez L."/>
            <person name="Pisabarro A.G."/>
            <person name="Kuo A."/>
            <person name="Tritt A."/>
            <person name="Lipzen A."/>
            <person name="He G."/>
            <person name="Yan M."/>
            <person name="Ng V."/>
            <person name="Cullen D."/>
            <person name="Martin F."/>
            <person name="Rosso M.-N."/>
            <person name="Henrissat B."/>
            <person name="Hibbett D."/>
            <person name="Martinez A.T."/>
            <person name="Grigoriev I.V."/>
        </authorList>
    </citation>
    <scope>NUCLEOTIDE SEQUENCE</scope>
    <source>
        <strain evidence="4">CBS 506.95</strain>
    </source>
</reference>
<evidence type="ECO:0000259" key="3">
    <source>
        <dbReference type="Pfam" id="PF10342"/>
    </source>
</evidence>
<protein>
    <recommendedName>
        <fullName evidence="3">Yeast cell wall synthesis Kre9/Knh1-like N-terminal domain-containing protein</fullName>
    </recommendedName>
</protein>
<dbReference type="Proteomes" id="UP000807306">
    <property type="component" value="Unassembled WGS sequence"/>
</dbReference>
<name>A0A9P6E7H3_9AGAR</name>
<keyword evidence="5" id="KW-1185">Reference proteome</keyword>
<accession>A0A9P6E7H3</accession>
<organism evidence="4 5">
    <name type="scientific">Crepidotus variabilis</name>
    <dbReference type="NCBI Taxonomy" id="179855"/>
    <lineage>
        <taxon>Eukaryota</taxon>
        <taxon>Fungi</taxon>
        <taxon>Dikarya</taxon>
        <taxon>Basidiomycota</taxon>
        <taxon>Agaricomycotina</taxon>
        <taxon>Agaricomycetes</taxon>
        <taxon>Agaricomycetidae</taxon>
        <taxon>Agaricales</taxon>
        <taxon>Agaricineae</taxon>
        <taxon>Crepidotaceae</taxon>
        <taxon>Crepidotus</taxon>
    </lineage>
</organism>
<keyword evidence="1 2" id="KW-0732">Signal</keyword>
<feature type="domain" description="Yeast cell wall synthesis Kre9/Knh1-like N-terminal" evidence="3">
    <location>
        <begin position="39"/>
        <end position="122"/>
    </location>
</feature>
<comment type="caution">
    <text evidence="4">The sequence shown here is derived from an EMBL/GenBank/DDBJ whole genome shotgun (WGS) entry which is preliminary data.</text>
</comment>
<sequence>MKSAVFALIFSILAFCGILVNAAPVDLTARDVYAPPVLSPNSTSIWKVGSNQTVTWDASNPPKQITNPKAKIILVKNGILDFKHPLAENLDVLAGQARVKVPQTVAPGDDYQILLYGDSGNSGDVFSIIA</sequence>